<name>A0A271LJY6_9HYPH</name>
<protein>
    <submittedName>
        <fullName evidence="1">Uncharacterized protein</fullName>
    </submittedName>
</protein>
<evidence type="ECO:0000313" key="2">
    <source>
        <dbReference type="Proteomes" id="UP000216442"/>
    </source>
</evidence>
<dbReference type="Proteomes" id="UP000216442">
    <property type="component" value="Unassembled WGS sequence"/>
</dbReference>
<dbReference type="EMBL" id="NPKJ01000048">
    <property type="protein sequence ID" value="PAQ08462.1"/>
    <property type="molecule type" value="Genomic_DNA"/>
</dbReference>
<accession>A0A271LJY6</accession>
<keyword evidence="2" id="KW-1185">Reference proteome</keyword>
<sequence>MHHSFSLKRQQIIKPCRVQPGRDAFNAIGTVFNTFWPRLASGFFGFMSGGAAVPGDLSDWNASWGIST</sequence>
<dbReference type="AlphaFoldDB" id="A0A271LJY6"/>
<reference evidence="1 2" key="1">
    <citation type="submission" date="2017-08" db="EMBL/GenBank/DDBJ databases">
        <title>Mesorhizobium wenxinae sp. nov., a novel rhizobial species isolated from root nodules of chickpea (Cicer arietinum L.).</title>
        <authorList>
            <person name="Zhang J."/>
        </authorList>
    </citation>
    <scope>NUCLEOTIDE SEQUENCE [LARGE SCALE GENOMIC DNA]</scope>
    <source>
        <strain evidence="1 2">SDW018</strain>
    </source>
</reference>
<proteinExistence type="predicted"/>
<comment type="caution">
    <text evidence="1">The sequence shown here is derived from an EMBL/GenBank/DDBJ whole genome shotgun (WGS) entry which is preliminary data.</text>
</comment>
<organism evidence="1 2">
    <name type="scientific">Mesorhizobium temperatum</name>
    <dbReference type="NCBI Taxonomy" id="241416"/>
    <lineage>
        <taxon>Bacteria</taxon>
        <taxon>Pseudomonadati</taxon>
        <taxon>Pseudomonadota</taxon>
        <taxon>Alphaproteobacteria</taxon>
        <taxon>Hyphomicrobiales</taxon>
        <taxon>Phyllobacteriaceae</taxon>
        <taxon>Mesorhizobium</taxon>
    </lineage>
</organism>
<gene>
    <name evidence="1" type="ORF">CIT26_16115</name>
</gene>
<evidence type="ECO:0000313" key="1">
    <source>
        <dbReference type="EMBL" id="PAQ08462.1"/>
    </source>
</evidence>